<dbReference type="SUPFAM" id="SSF56752">
    <property type="entry name" value="D-aminoacid aminotransferase-like PLP-dependent enzymes"/>
    <property type="match status" value="1"/>
</dbReference>
<dbReference type="InterPro" id="IPR036038">
    <property type="entry name" value="Aminotransferase-like"/>
</dbReference>
<evidence type="ECO:0000259" key="1">
    <source>
        <dbReference type="Pfam" id="PF00425"/>
    </source>
</evidence>
<protein>
    <submittedName>
        <fullName evidence="2">Anthranilate/para-aminobenzoate synthase component I</fullName>
    </submittedName>
</protein>
<reference evidence="2 3" key="1">
    <citation type="journal article" date="2014" name="Nat. Commun.">
        <title>Physiological and genomic features of highly alkaliphilic hydrogen-utilizing Betaproteobacteria from a continental serpentinizing site.</title>
        <authorList>
            <person name="Suzuki S."/>
            <person name="Kuenen J.G."/>
            <person name="Schipper K."/>
            <person name="van der Velde S."/>
            <person name="Ishii S."/>
            <person name="Wu A."/>
            <person name="Sorokin D.Y."/>
            <person name="Tenney A."/>
            <person name="Meng X.Y."/>
            <person name="Morrill P.L."/>
            <person name="Kamagata Y."/>
            <person name="Muyzer G."/>
            <person name="Nealson K.H."/>
        </authorList>
    </citation>
    <scope>NUCLEOTIDE SEQUENCE [LARGE SCALE GENOMIC DNA]</scope>
    <source>
        <strain evidence="2 3">B1</strain>
    </source>
</reference>
<dbReference type="KEGG" id="cbab:SMCB_0905"/>
<dbReference type="InterPro" id="IPR001544">
    <property type="entry name" value="Aminotrans_IV"/>
</dbReference>
<gene>
    <name evidence="2" type="ORF">SMCB_0905</name>
</gene>
<evidence type="ECO:0000313" key="2">
    <source>
        <dbReference type="EMBL" id="BAO83133.1"/>
    </source>
</evidence>
<evidence type="ECO:0000313" key="3">
    <source>
        <dbReference type="Proteomes" id="UP000066014"/>
    </source>
</evidence>
<dbReference type="Gene3D" id="3.30.470.10">
    <property type="match status" value="1"/>
</dbReference>
<dbReference type="InterPro" id="IPR043132">
    <property type="entry name" value="BCAT-like_C"/>
</dbReference>
<dbReference type="PANTHER" id="PTHR11236:SF50">
    <property type="entry name" value="AMINODEOXYCHORISMATE SYNTHASE COMPONENT 1"/>
    <property type="match status" value="1"/>
</dbReference>
<dbReference type="InterPro" id="IPR019999">
    <property type="entry name" value="Anth_synth_I-like"/>
</dbReference>
<keyword evidence="3" id="KW-1185">Reference proteome</keyword>
<organism evidence="2 3">
    <name type="scientific">Serpentinimonas maccroryi</name>
    <dbReference type="NCBI Taxonomy" id="1458426"/>
    <lineage>
        <taxon>Bacteria</taxon>
        <taxon>Pseudomonadati</taxon>
        <taxon>Pseudomonadota</taxon>
        <taxon>Betaproteobacteria</taxon>
        <taxon>Burkholderiales</taxon>
        <taxon>Comamonadaceae</taxon>
        <taxon>Serpentinimonas</taxon>
    </lineage>
</organism>
<dbReference type="EMBL" id="AP014569">
    <property type="protein sequence ID" value="BAO83133.1"/>
    <property type="molecule type" value="Genomic_DNA"/>
</dbReference>
<feature type="domain" description="Chorismate-utilising enzyme C-terminal" evidence="1">
    <location>
        <begin position="148"/>
        <end position="425"/>
    </location>
</feature>
<dbReference type="InterPro" id="IPR043131">
    <property type="entry name" value="BCAT-like_N"/>
</dbReference>
<dbReference type="HOGENOM" id="CLU_006493_6_2_4"/>
<dbReference type="Gene3D" id="3.60.120.10">
    <property type="entry name" value="Anthranilate synthase"/>
    <property type="match status" value="1"/>
</dbReference>
<dbReference type="Gene3D" id="3.20.10.10">
    <property type="entry name" value="D-amino Acid Aminotransferase, subunit A, domain 2"/>
    <property type="match status" value="1"/>
</dbReference>
<dbReference type="PANTHER" id="PTHR11236">
    <property type="entry name" value="AMINOBENZOATE/ANTHRANILATE SYNTHASE"/>
    <property type="match status" value="1"/>
</dbReference>
<dbReference type="AlphaFoldDB" id="A0A060NU94"/>
<dbReference type="Proteomes" id="UP000066014">
    <property type="component" value="Chromosome"/>
</dbReference>
<name>A0A060NU94_9BURK</name>
<dbReference type="Pfam" id="PF00425">
    <property type="entry name" value="Chorismate_bind"/>
    <property type="match status" value="1"/>
</dbReference>
<dbReference type="InterPro" id="IPR015890">
    <property type="entry name" value="Chorismate_C"/>
</dbReference>
<dbReference type="GO" id="GO:0000162">
    <property type="term" value="P:L-tryptophan biosynthetic process"/>
    <property type="evidence" value="ECO:0007669"/>
    <property type="project" value="TreeGrafter"/>
</dbReference>
<proteinExistence type="predicted"/>
<dbReference type="PRINTS" id="PR00095">
    <property type="entry name" value="ANTSNTHASEI"/>
</dbReference>
<dbReference type="RefSeq" id="WP_082027229.1">
    <property type="nucleotide sequence ID" value="NZ_AP014569.1"/>
</dbReference>
<dbReference type="SUPFAM" id="SSF56322">
    <property type="entry name" value="ADC synthase"/>
    <property type="match status" value="1"/>
</dbReference>
<dbReference type="Pfam" id="PF01063">
    <property type="entry name" value="Aminotran_4"/>
    <property type="match status" value="1"/>
</dbReference>
<dbReference type="InterPro" id="IPR005801">
    <property type="entry name" value="ADC_synthase"/>
</dbReference>
<dbReference type="STRING" id="1458426.SMCB_0905"/>
<accession>A0A060NU94</accession>
<dbReference type="OrthoDB" id="9803598at2"/>
<dbReference type="GO" id="GO:0046820">
    <property type="term" value="F:4-amino-4-deoxychorismate synthase activity"/>
    <property type="evidence" value="ECO:0007669"/>
    <property type="project" value="TreeGrafter"/>
</dbReference>
<sequence>MSAAPAAPEAPAAQTALPAPGAGPQSVFALLDDCEASAAQPSSRLYTGFVREHVCTDATDRAALDALWAAVAQDQRAGLHALLLADYEWGEALVLGQPSAAYPGAALRLLMFSHLQRLAREQVDAWLQSWPGSDAGGGTLALQESVDEAGFAAAIERIHAAIRAGETYQVNYTYRLQGQAWGEPVALYAALRARQPVPFGALLRLPDDRWLLSCSPELFLRQQHGVLSARPMKGTAARILAPECDTDIDGVGDREADLASARNLQADCKNQAENVMIVDLLRNDIGRIALTGSVQVPALFEIESYATVHQMTSTVQARLRPEVGWPELLRATFPCGSVTGAPKHRTLQLIRALESTPRGPYCGAIGWLDAAPAGQRVGDFCLSVAIRTLTLGPPHQGLRPLSLGVGAGIVHDSVAADELAECRLKARFLTSLDPGVDLFETMLHLPGCGLQHLALHLARLAASARALGFAFDPDAAQALLRQRAAELPTDGPARVRLALSHSGRLSLAHAPLAALPPGVVTLRLHPEPLPLHNPLAAHKTTRRSHYDAGIRAAEREGAFDSLFFNTADELLEGGRSNVFLRLGGRWFTPPVSGGALPGIQRSLLLADPAWAASEARLTRADLQRAEAIVVCNALRGVLPARLL</sequence>